<feature type="region of interest" description="Disordered" evidence="1">
    <location>
        <begin position="188"/>
        <end position="296"/>
    </location>
</feature>
<protein>
    <submittedName>
        <fullName evidence="2">DUF4150 domain-containing protein</fullName>
    </submittedName>
</protein>
<feature type="compositionally biased region" description="Basic and acidic residues" evidence="1">
    <location>
        <begin position="197"/>
        <end position="215"/>
    </location>
</feature>
<evidence type="ECO:0000313" key="2">
    <source>
        <dbReference type="EMBL" id="MDC0721496.1"/>
    </source>
</evidence>
<dbReference type="EMBL" id="JAQNDL010000003">
    <property type="protein sequence ID" value="MDC0721496.1"/>
    <property type="molecule type" value="Genomic_DNA"/>
</dbReference>
<proteinExistence type="predicted"/>
<feature type="compositionally biased region" description="Low complexity" evidence="1">
    <location>
        <begin position="525"/>
        <end position="537"/>
    </location>
</feature>
<name>A0ABT5E6K5_9BACT</name>
<evidence type="ECO:0000256" key="1">
    <source>
        <dbReference type="SAM" id="MobiDB-lite"/>
    </source>
</evidence>
<keyword evidence="3" id="KW-1185">Reference proteome</keyword>
<comment type="caution">
    <text evidence="2">The sequence shown here is derived from an EMBL/GenBank/DDBJ whole genome shotgun (WGS) entry which is preliminary data.</text>
</comment>
<accession>A0ABT5E6K5</accession>
<sequence length="537" mass="58019">MTRTFANGRTIVHQRDGLVDVAGPPDVCKTPTPAGPAPVPYVNAARTADLAQGARRTRIGGGAIATAASFIVTSTGDEPGIAGGGVISSRIRGKLRWQSTSLDVRVEGKGVARFSDAVGHNGNTFNTAFVQAGGTGWAYGDDSFWPCPICFRGPASHRIHETADSQQYVQQLIVALRRAYDEYMERQPGVKTALDQAKAEEEQAKKEKDEFDARQKAASGSSQADPFVDPPGAAPGGSSSSQADPFADPPAAGANQEGRSDGSAAPTKAQLQAQRKARKAEEKKQKEERKKLDAKHKAAIEKIRNIGVANNKAAVHKNENSGYMVGVMICKCNQIFAAMSGETLPGFKAVVEQQGWTPCVEVPTIKTYADANPRIGALNRWTFVRRWNDAQRRNDRRQAFYNPPGKCAASKLVTHKDGHIPKAMTEMFFAPVPPHELRLRYRHYNDDAWDPWRVAQLHLSFGRSDPLGREQAFTDATTVPSCLSCQSMVPMTLCLHQKRTCPKGKQTQPPASTSDTQAESQPDPATAANTAGSSSTP</sequence>
<dbReference type="RefSeq" id="WP_272089999.1">
    <property type="nucleotide sequence ID" value="NZ_JAQNDL010000003.1"/>
</dbReference>
<dbReference type="Proteomes" id="UP001221686">
    <property type="component" value="Unassembled WGS sequence"/>
</dbReference>
<feature type="region of interest" description="Disordered" evidence="1">
    <location>
        <begin position="501"/>
        <end position="537"/>
    </location>
</feature>
<reference evidence="2 3" key="1">
    <citation type="submission" date="2022-11" db="EMBL/GenBank/DDBJ databases">
        <title>Minimal conservation of predation-associated metabolite biosynthetic gene clusters underscores biosynthetic potential of Myxococcota including descriptions for ten novel species: Archangium lansinium sp. nov., Myxococcus landrumus sp. nov., Nannocystis bai.</title>
        <authorList>
            <person name="Ahearne A."/>
            <person name="Stevens C."/>
            <person name="Dowd S."/>
        </authorList>
    </citation>
    <scope>NUCLEOTIDE SEQUENCE [LARGE SCALE GENOMIC DNA]</scope>
    <source>
        <strain evidence="2 3">BB15-2</strain>
    </source>
</reference>
<organism evidence="2 3">
    <name type="scientific">Nannocystis bainbridge</name>
    <dbReference type="NCBI Taxonomy" id="2995303"/>
    <lineage>
        <taxon>Bacteria</taxon>
        <taxon>Pseudomonadati</taxon>
        <taxon>Myxococcota</taxon>
        <taxon>Polyangia</taxon>
        <taxon>Nannocystales</taxon>
        <taxon>Nannocystaceae</taxon>
        <taxon>Nannocystis</taxon>
    </lineage>
</organism>
<dbReference type="Pfam" id="PF13665">
    <property type="entry name" value="Tox-PAAR-like"/>
    <property type="match status" value="1"/>
</dbReference>
<feature type="compositionally biased region" description="Polar residues" evidence="1">
    <location>
        <begin position="505"/>
        <end position="520"/>
    </location>
</feature>
<gene>
    <name evidence="2" type="ORF">POL25_31605</name>
</gene>
<dbReference type="CDD" id="cd14740">
    <property type="entry name" value="PAAR_4"/>
    <property type="match status" value="1"/>
</dbReference>
<evidence type="ECO:0000313" key="3">
    <source>
        <dbReference type="Proteomes" id="UP001221686"/>
    </source>
</evidence>
<feature type="compositionally biased region" description="Basic and acidic residues" evidence="1">
    <location>
        <begin position="279"/>
        <end position="296"/>
    </location>
</feature>
<feature type="compositionally biased region" description="Low complexity" evidence="1">
    <location>
        <begin position="236"/>
        <end position="252"/>
    </location>
</feature>